<organism evidence="1 2">
    <name type="scientific">Mycobacterium pseudokansasii</name>
    <dbReference type="NCBI Taxonomy" id="2341080"/>
    <lineage>
        <taxon>Bacteria</taxon>
        <taxon>Bacillati</taxon>
        <taxon>Actinomycetota</taxon>
        <taxon>Actinomycetes</taxon>
        <taxon>Mycobacteriales</taxon>
        <taxon>Mycobacteriaceae</taxon>
        <taxon>Mycobacterium</taxon>
    </lineage>
</organism>
<keyword evidence="2" id="KW-1185">Reference proteome</keyword>
<evidence type="ECO:0000313" key="2">
    <source>
        <dbReference type="Proteomes" id="UP000268285"/>
    </source>
</evidence>
<name>A0A498QMV6_9MYCO</name>
<proteinExistence type="predicted"/>
<sequence length="65" mass="6929">MRGWRGQASVPIRPTPDALPGLTTITGSVGSIDPVARTVTLARSSPCCVDEWVLTCGFGLFTDYM</sequence>
<evidence type="ECO:0000313" key="1">
    <source>
        <dbReference type="EMBL" id="VBA47518.1"/>
    </source>
</evidence>
<dbReference type="EMBL" id="UPHU01000001">
    <property type="protein sequence ID" value="VBA47518.1"/>
    <property type="molecule type" value="Genomic_DNA"/>
</dbReference>
<dbReference type="AlphaFoldDB" id="A0A498QMV6"/>
<reference evidence="1 2" key="1">
    <citation type="submission" date="2018-09" db="EMBL/GenBank/DDBJ databases">
        <authorList>
            <person name="Tagini F."/>
        </authorList>
    </citation>
    <scope>NUCLEOTIDE SEQUENCE [LARGE SCALE GENOMIC DNA]</scope>
    <source>
        <strain evidence="1 2">MK142</strain>
    </source>
</reference>
<dbReference type="Proteomes" id="UP000268285">
    <property type="component" value="Unassembled WGS sequence"/>
</dbReference>
<gene>
    <name evidence="1" type="ORF">LAUMK142_00797</name>
</gene>
<protein>
    <submittedName>
        <fullName evidence="1">Uncharacterized protein</fullName>
    </submittedName>
</protein>
<accession>A0A498QMV6</accession>